<comment type="caution">
    <text evidence="1">The sequence shown here is derived from an EMBL/GenBank/DDBJ whole genome shotgun (WGS) entry which is preliminary data.</text>
</comment>
<dbReference type="EMBL" id="JXTB01000359">
    <property type="protein sequence ID" value="PON44022.1"/>
    <property type="molecule type" value="Genomic_DNA"/>
</dbReference>
<gene>
    <name evidence="1" type="ORF">PanWU01x14_269580</name>
</gene>
<name>A0A2P5B5F3_PARAD</name>
<proteinExistence type="predicted"/>
<organism evidence="1 2">
    <name type="scientific">Parasponia andersonii</name>
    <name type="common">Sponia andersonii</name>
    <dbReference type="NCBI Taxonomy" id="3476"/>
    <lineage>
        <taxon>Eukaryota</taxon>
        <taxon>Viridiplantae</taxon>
        <taxon>Streptophyta</taxon>
        <taxon>Embryophyta</taxon>
        <taxon>Tracheophyta</taxon>
        <taxon>Spermatophyta</taxon>
        <taxon>Magnoliopsida</taxon>
        <taxon>eudicotyledons</taxon>
        <taxon>Gunneridae</taxon>
        <taxon>Pentapetalae</taxon>
        <taxon>rosids</taxon>
        <taxon>fabids</taxon>
        <taxon>Rosales</taxon>
        <taxon>Cannabaceae</taxon>
        <taxon>Parasponia</taxon>
    </lineage>
</organism>
<protein>
    <submittedName>
        <fullName evidence="1">Uncharacterized protein</fullName>
    </submittedName>
</protein>
<sequence length="97" mass="10807">MVSVVGPFAIHVSKVCDQPLASISFVMPMVMFNSNMMNLEDFPCSRIDPVMGIKQLIELKSQNYTKAYNIGQHKRNCPFVALMGLAEDSSETNNTFS</sequence>
<dbReference type="Proteomes" id="UP000237105">
    <property type="component" value="Unassembled WGS sequence"/>
</dbReference>
<evidence type="ECO:0000313" key="1">
    <source>
        <dbReference type="EMBL" id="PON44022.1"/>
    </source>
</evidence>
<reference evidence="2" key="1">
    <citation type="submission" date="2016-06" db="EMBL/GenBank/DDBJ databases">
        <title>Parallel loss of symbiosis genes in relatives of nitrogen-fixing non-legume Parasponia.</title>
        <authorList>
            <person name="Van Velzen R."/>
            <person name="Holmer R."/>
            <person name="Bu F."/>
            <person name="Rutten L."/>
            <person name="Van Zeijl A."/>
            <person name="Liu W."/>
            <person name="Santuari L."/>
            <person name="Cao Q."/>
            <person name="Sharma T."/>
            <person name="Shen D."/>
            <person name="Roswanjaya Y."/>
            <person name="Wardhani T."/>
            <person name="Kalhor M.S."/>
            <person name="Jansen J."/>
            <person name="Van den Hoogen J."/>
            <person name="Gungor B."/>
            <person name="Hartog M."/>
            <person name="Hontelez J."/>
            <person name="Verver J."/>
            <person name="Yang W.-C."/>
            <person name="Schijlen E."/>
            <person name="Repin R."/>
            <person name="Schilthuizen M."/>
            <person name="Schranz E."/>
            <person name="Heidstra R."/>
            <person name="Miyata K."/>
            <person name="Fedorova E."/>
            <person name="Kohlen W."/>
            <person name="Bisseling T."/>
            <person name="Smit S."/>
            <person name="Geurts R."/>
        </authorList>
    </citation>
    <scope>NUCLEOTIDE SEQUENCE [LARGE SCALE GENOMIC DNA]</scope>
    <source>
        <strain evidence="2">cv. WU1-14</strain>
    </source>
</reference>
<dbReference type="AlphaFoldDB" id="A0A2P5B5F3"/>
<accession>A0A2P5B5F3</accession>
<evidence type="ECO:0000313" key="2">
    <source>
        <dbReference type="Proteomes" id="UP000237105"/>
    </source>
</evidence>
<keyword evidence="2" id="KW-1185">Reference proteome</keyword>